<dbReference type="AlphaFoldDB" id="A0AAV7T0C5"/>
<name>A0AAV7T0C5_PLEWA</name>
<gene>
    <name evidence="1" type="ORF">NDU88_001856</name>
</gene>
<reference evidence="1" key="1">
    <citation type="journal article" date="2022" name="bioRxiv">
        <title>Sequencing and chromosome-scale assembly of the giantPleurodeles waltlgenome.</title>
        <authorList>
            <person name="Brown T."/>
            <person name="Elewa A."/>
            <person name="Iarovenko S."/>
            <person name="Subramanian E."/>
            <person name="Araus A.J."/>
            <person name="Petzold A."/>
            <person name="Susuki M."/>
            <person name="Suzuki K.-i.T."/>
            <person name="Hayashi T."/>
            <person name="Toyoda A."/>
            <person name="Oliveira C."/>
            <person name="Osipova E."/>
            <person name="Leigh N.D."/>
            <person name="Simon A."/>
            <person name="Yun M.H."/>
        </authorList>
    </citation>
    <scope>NUCLEOTIDE SEQUENCE</scope>
    <source>
        <strain evidence="1">20211129_DDA</strain>
        <tissue evidence="1">Liver</tissue>
    </source>
</reference>
<sequence>MAGATWIKLIDCVTNVNFVVLYFTSGDEGGCRLNILNILILVSYQNLTVLTFLKAQFDALWLAIVGALIQGDVVSVQPFRQDFTVGPHWKHADSSTQRLNLQRSSEW</sequence>
<accession>A0AAV7T0C5</accession>
<organism evidence="1 2">
    <name type="scientific">Pleurodeles waltl</name>
    <name type="common">Iberian ribbed newt</name>
    <dbReference type="NCBI Taxonomy" id="8319"/>
    <lineage>
        <taxon>Eukaryota</taxon>
        <taxon>Metazoa</taxon>
        <taxon>Chordata</taxon>
        <taxon>Craniata</taxon>
        <taxon>Vertebrata</taxon>
        <taxon>Euteleostomi</taxon>
        <taxon>Amphibia</taxon>
        <taxon>Batrachia</taxon>
        <taxon>Caudata</taxon>
        <taxon>Salamandroidea</taxon>
        <taxon>Salamandridae</taxon>
        <taxon>Pleurodelinae</taxon>
        <taxon>Pleurodeles</taxon>
    </lineage>
</organism>
<comment type="caution">
    <text evidence="1">The sequence shown here is derived from an EMBL/GenBank/DDBJ whole genome shotgun (WGS) entry which is preliminary data.</text>
</comment>
<evidence type="ECO:0000313" key="1">
    <source>
        <dbReference type="EMBL" id="KAJ1169975.1"/>
    </source>
</evidence>
<evidence type="ECO:0000313" key="2">
    <source>
        <dbReference type="Proteomes" id="UP001066276"/>
    </source>
</evidence>
<proteinExistence type="predicted"/>
<dbReference type="Proteomes" id="UP001066276">
    <property type="component" value="Chromosome 4_1"/>
</dbReference>
<keyword evidence="2" id="KW-1185">Reference proteome</keyword>
<dbReference type="EMBL" id="JANPWB010000007">
    <property type="protein sequence ID" value="KAJ1169975.1"/>
    <property type="molecule type" value="Genomic_DNA"/>
</dbReference>
<protein>
    <submittedName>
        <fullName evidence="1">Uncharacterized protein</fullName>
    </submittedName>
</protein>